<evidence type="ECO:0000313" key="2">
    <source>
        <dbReference type="EMBL" id="GGD58190.1"/>
    </source>
</evidence>
<proteinExistence type="predicted"/>
<protein>
    <recommendedName>
        <fullName evidence="1">DUF3347 domain-containing protein</fullName>
    </recommendedName>
</protein>
<evidence type="ECO:0000259" key="1">
    <source>
        <dbReference type="Pfam" id="PF11827"/>
    </source>
</evidence>
<feature type="domain" description="DUF3347" evidence="1">
    <location>
        <begin position="53"/>
        <end position="122"/>
    </location>
</feature>
<accession>A0ABQ1R4T4</accession>
<gene>
    <name evidence="2" type="ORF">GCM10011361_25730</name>
</gene>
<dbReference type="Proteomes" id="UP000625780">
    <property type="component" value="Unassembled WGS sequence"/>
</dbReference>
<sequence length="174" mass="18951">MKKIGIILTVMLMASISCKDNKDSKEAPADVSEAQPTIEMADASFSSTSTGAVYLAYQELRKALVASDAAGAQKAADRLSQALEDEQGEAVSISTSMADTSDLEEIRNLFSDLTASLDPLFRESLESGEIYQQFCPMAFEGKGGFWFSDKEEIRNPYYGDKMLTCGKVTEVITQ</sequence>
<dbReference type="InterPro" id="IPR021782">
    <property type="entry name" value="DUF3347"/>
</dbReference>
<keyword evidence="3" id="KW-1185">Reference proteome</keyword>
<dbReference type="PROSITE" id="PS51257">
    <property type="entry name" value="PROKAR_LIPOPROTEIN"/>
    <property type="match status" value="1"/>
</dbReference>
<dbReference type="EMBL" id="BMFH01000002">
    <property type="protein sequence ID" value="GGD58190.1"/>
    <property type="molecule type" value="Genomic_DNA"/>
</dbReference>
<dbReference type="RefSeq" id="WP_188371174.1">
    <property type="nucleotide sequence ID" value="NZ_BMFH01000002.1"/>
</dbReference>
<evidence type="ECO:0000313" key="3">
    <source>
        <dbReference type="Proteomes" id="UP000625780"/>
    </source>
</evidence>
<organism evidence="2 3">
    <name type="scientific">Muriicola marianensis</name>
    <dbReference type="NCBI Taxonomy" id="1324801"/>
    <lineage>
        <taxon>Bacteria</taxon>
        <taxon>Pseudomonadati</taxon>
        <taxon>Bacteroidota</taxon>
        <taxon>Flavobacteriia</taxon>
        <taxon>Flavobacteriales</taxon>
        <taxon>Flavobacteriaceae</taxon>
        <taxon>Muriicola</taxon>
    </lineage>
</organism>
<dbReference type="Pfam" id="PF11827">
    <property type="entry name" value="DUF3347"/>
    <property type="match status" value="1"/>
</dbReference>
<reference evidence="3" key="1">
    <citation type="journal article" date="2019" name="Int. J. Syst. Evol. Microbiol.">
        <title>The Global Catalogue of Microorganisms (GCM) 10K type strain sequencing project: providing services to taxonomists for standard genome sequencing and annotation.</title>
        <authorList>
            <consortium name="The Broad Institute Genomics Platform"/>
            <consortium name="The Broad Institute Genome Sequencing Center for Infectious Disease"/>
            <person name="Wu L."/>
            <person name="Ma J."/>
        </authorList>
    </citation>
    <scope>NUCLEOTIDE SEQUENCE [LARGE SCALE GENOMIC DNA]</scope>
    <source>
        <strain evidence="3">CGMCC 1.12606</strain>
    </source>
</reference>
<comment type="caution">
    <text evidence="2">The sequence shown here is derived from an EMBL/GenBank/DDBJ whole genome shotgun (WGS) entry which is preliminary data.</text>
</comment>
<name>A0ABQ1R4T4_9FLAO</name>